<evidence type="ECO:0000256" key="1">
    <source>
        <dbReference type="ARBA" id="ARBA00022574"/>
    </source>
</evidence>
<dbReference type="InterPro" id="IPR011047">
    <property type="entry name" value="Quinoprotein_ADH-like_sf"/>
</dbReference>
<keyword evidence="4" id="KW-0472">Membrane</keyword>
<feature type="transmembrane region" description="Helical" evidence="4">
    <location>
        <begin position="72"/>
        <end position="94"/>
    </location>
</feature>
<evidence type="ECO:0000256" key="4">
    <source>
        <dbReference type="SAM" id="Phobius"/>
    </source>
</evidence>
<name>A0A4P6JW78_KTERU</name>
<keyword evidence="1" id="KW-0853">WD repeat</keyword>
<dbReference type="OrthoDB" id="137129at2"/>
<evidence type="ECO:0000313" key="6">
    <source>
        <dbReference type="Proteomes" id="UP000290365"/>
    </source>
</evidence>
<dbReference type="AlphaFoldDB" id="A0A4P6JW78"/>
<keyword evidence="4" id="KW-0812">Transmembrane</keyword>
<keyword evidence="4" id="KW-1133">Transmembrane helix</keyword>
<dbReference type="SUPFAM" id="SSF50998">
    <property type="entry name" value="Quinoprotein alcohol dehydrogenase-like"/>
    <property type="match status" value="1"/>
</dbReference>
<dbReference type="KEGG" id="kbs:EPA93_29070"/>
<keyword evidence="6" id="KW-1185">Reference proteome</keyword>
<evidence type="ECO:0008006" key="7">
    <source>
        <dbReference type="Google" id="ProtNLM"/>
    </source>
</evidence>
<evidence type="ECO:0000313" key="5">
    <source>
        <dbReference type="EMBL" id="QBD79814.1"/>
    </source>
</evidence>
<sequence>MSPLPIFCPRCGSSNDQGVEYCHQCKHSLHSETSKSAEMPPLLQPGAAQSSARDKPGQPSPTQRVHRLSRRIALWGIAGGTMALSGLAVTGYLLQQSRLDPHILAFAADTHVASWSPDGTRVASVSWADGETPDPLSNLQSGNVVVQVWNAATGKHLLTCRLEHAGTSVAPVGVVWSASGKQLVAFVQHYGQGTPGSRIVDLVQVWDAATGQRLRTLPVTPPVTLTEQGYWPPDQLEVDAWALNAGYLAMVKKRWDSAFGKGYQDIEIWDIVAGRKVSTLDPGNQIVQNLVWAPESRKLAVSGSKLCQLWDAPAGKKLHVFPTHPIVAWSLDERSLAVGNTIYDVQTGRRITDYRVAGRLIGQAWSPDGKRLAASFFSAKTRPYGPVYGTISLIDASSGRQLAQYDEGQIDPTAEPIVFVDAGGKMAWSPNGKDILVVRREINIWRIG</sequence>
<dbReference type="InterPro" id="IPR015943">
    <property type="entry name" value="WD40/YVTN_repeat-like_dom_sf"/>
</dbReference>
<reference evidence="5 6" key="1">
    <citation type="submission" date="2019-01" db="EMBL/GenBank/DDBJ databases">
        <title>Ktedonosporobacter rubrisoli SCAWS-G2.</title>
        <authorList>
            <person name="Huang Y."/>
            <person name="Yan B."/>
        </authorList>
    </citation>
    <scope>NUCLEOTIDE SEQUENCE [LARGE SCALE GENOMIC DNA]</scope>
    <source>
        <strain evidence="5 6">SCAWS-G2</strain>
    </source>
</reference>
<gene>
    <name evidence="5" type="ORF">EPA93_29070</name>
</gene>
<feature type="region of interest" description="Disordered" evidence="3">
    <location>
        <begin position="33"/>
        <end position="65"/>
    </location>
</feature>
<dbReference type="PANTHER" id="PTHR19848">
    <property type="entry name" value="WD40 REPEAT PROTEIN"/>
    <property type="match status" value="1"/>
</dbReference>
<protein>
    <recommendedName>
        <fullName evidence="7">WD40 repeat domain-containing protein</fullName>
    </recommendedName>
</protein>
<dbReference type="PANTHER" id="PTHR19848:SF8">
    <property type="entry name" value="F-BOX AND WD REPEAT DOMAIN CONTAINING 7"/>
    <property type="match status" value="1"/>
</dbReference>
<dbReference type="Gene3D" id="2.130.10.10">
    <property type="entry name" value="YVTN repeat-like/Quinoprotein amine dehydrogenase"/>
    <property type="match status" value="2"/>
</dbReference>
<proteinExistence type="predicted"/>
<accession>A0A4P6JW78</accession>
<dbReference type="Proteomes" id="UP000290365">
    <property type="component" value="Chromosome"/>
</dbReference>
<evidence type="ECO:0000256" key="3">
    <source>
        <dbReference type="SAM" id="MobiDB-lite"/>
    </source>
</evidence>
<evidence type="ECO:0000256" key="2">
    <source>
        <dbReference type="ARBA" id="ARBA00022737"/>
    </source>
</evidence>
<organism evidence="5 6">
    <name type="scientific">Ktedonosporobacter rubrisoli</name>
    <dbReference type="NCBI Taxonomy" id="2509675"/>
    <lineage>
        <taxon>Bacteria</taxon>
        <taxon>Bacillati</taxon>
        <taxon>Chloroflexota</taxon>
        <taxon>Ktedonobacteria</taxon>
        <taxon>Ktedonobacterales</taxon>
        <taxon>Ktedonosporobacteraceae</taxon>
        <taxon>Ktedonosporobacter</taxon>
    </lineage>
</organism>
<dbReference type="RefSeq" id="WP_129890880.1">
    <property type="nucleotide sequence ID" value="NZ_CP035758.1"/>
</dbReference>
<dbReference type="EMBL" id="CP035758">
    <property type="protein sequence ID" value="QBD79814.1"/>
    <property type="molecule type" value="Genomic_DNA"/>
</dbReference>
<keyword evidence="2" id="KW-0677">Repeat</keyword>